<protein>
    <recommendedName>
        <fullName evidence="4">DUF4469 domain-containing protein</fullName>
    </recommendedName>
</protein>
<keyword evidence="1" id="KW-1133">Transmembrane helix</keyword>
<keyword evidence="1" id="KW-0472">Membrane</keyword>
<feature type="transmembrane region" description="Helical" evidence="1">
    <location>
        <begin position="79"/>
        <end position="100"/>
    </location>
</feature>
<dbReference type="RefSeq" id="WP_105081723.1">
    <property type="nucleotide sequence ID" value="NZ_PPCX01000010.1"/>
</dbReference>
<dbReference type="Proteomes" id="UP000238774">
    <property type="component" value="Unassembled WGS sequence"/>
</dbReference>
<comment type="caution">
    <text evidence="2">The sequence shown here is derived from an EMBL/GenBank/DDBJ whole genome shotgun (WGS) entry which is preliminary data.</text>
</comment>
<evidence type="ECO:0000256" key="1">
    <source>
        <dbReference type="SAM" id="Phobius"/>
    </source>
</evidence>
<evidence type="ECO:0000313" key="2">
    <source>
        <dbReference type="EMBL" id="PQL12069.1"/>
    </source>
</evidence>
<keyword evidence="1" id="KW-0812">Transmembrane</keyword>
<evidence type="ECO:0008006" key="4">
    <source>
        <dbReference type="Google" id="ProtNLM"/>
    </source>
</evidence>
<reference evidence="2 3" key="1">
    <citation type="submission" date="2018-01" db="EMBL/GenBank/DDBJ databases">
        <title>Draft genome sequences of clinical isolates and type strains of oral Veillonella including Veillonella infantum sp., nov.</title>
        <authorList>
            <person name="Mashima I."/>
            <person name="Liao Y.-C."/>
            <person name="Sabharwal A."/>
            <person name="Haase E.M."/>
            <person name="Nakazawa F."/>
            <person name="Scannapieco F.A."/>
        </authorList>
    </citation>
    <scope>NUCLEOTIDE SEQUENCE [LARGE SCALE GENOMIC DNA]</scope>
    <source>
        <strain evidence="2 3">JCM 15642</strain>
    </source>
</reference>
<keyword evidence="3" id="KW-1185">Reference proteome</keyword>
<sequence>MEQVKRKDETLYLGSDWARGYEIKGGFDLKDATVVCKFRDKNDNLLFEAECTIQENCIFVSVPSALSLTMPRTIRQGRYDIFIVGATFTHKIIMGSVTFVPDVSMH</sequence>
<dbReference type="EMBL" id="PPCX01000010">
    <property type="protein sequence ID" value="PQL12069.1"/>
    <property type="molecule type" value="Genomic_DNA"/>
</dbReference>
<proteinExistence type="predicted"/>
<evidence type="ECO:0000313" key="3">
    <source>
        <dbReference type="Proteomes" id="UP000238774"/>
    </source>
</evidence>
<name>A0ABX5BX32_9FIRM</name>
<gene>
    <name evidence="2" type="ORF">VRHSUH09_06525</name>
</gene>
<accession>A0ABX5BX32</accession>
<organism evidence="2 3">
    <name type="scientific">Veillonella rogosae JCM 15642</name>
    <dbReference type="NCBI Taxonomy" id="1298595"/>
    <lineage>
        <taxon>Bacteria</taxon>
        <taxon>Bacillati</taxon>
        <taxon>Bacillota</taxon>
        <taxon>Negativicutes</taxon>
        <taxon>Veillonellales</taxon>
        <taxon>Veillonellaceae</taxon>
        <taxon>Veillonella</taxon>
    </lineage>
</organism>